<keyword evidence="3" id="KW-1185">Reference proteome</keyword>
<organism evidence="2 3">
    <name type="scientific">Staphylothermus marinus (strain ATCC 43588 / DSM 3639 / JCM 9404 / F1)</name>
    <dbReference type="NCBI Taxonomy" id="399550"/>
    <lineage>
        <taxon>Archaea</taxon>
        <taxon>Thermoproteota</taxon>
        <taxon>Thermoprotei</taxon>
        <taxon>Desulfurococcales</taxon>
        <taxon>Desulfurococcaceae</taxon>
        <taxon>Staphylothermus</taxon>
    </lineage>
</organism>
<evidence type="ECO:0000313" key="3">
    <source>
        <dbReference type="Proteomes" id="UP000000254"/>
    </source>
</evidence>
<evidence type="ECO:0000256" key="1">
    <source>
        <dbReference type="SAM" id="Coils"/>
    </source>
</evidence>
<feature type="coiled-coil region" evidence="1">
    <location>
        <begin position="272"/>
        <end position="335"/>
    </location>
</feature>
<keyword evidence="1" id="KW-0175">Coiled coil</keyword>
<dbReference type="HOGENOM" id="CLU_552791_0_0_2"/>
<dbReference type="eggNOG" id="arCOG00372">
    <property type="taxonomic scope" value="Archaea"/>
</dbReference>
<protein>
    <submittedName>
        <fullName evidence="2">Uncharacterized protein</fullName>
    </submittedName>
</protein>
<reference evidence="2 3" key="2">
    <citation type="journal article" date="2009" name="Stand. Genomic Sci.">
        <title>Complete genome sequence of Staphylothermus marinus Stetter and Fiala 1986 type strain F1.</title>
        <authorList>
            <person name="Anderson I.J."/>
            <person name="Sun H."/>
            <person name="Lapidus A."/>
            <person name="Copeland A."/>
            <person name="Glavina Del Rio T."/>
            <person name="Tice H."/>
            <person name="Dalin E."/>
            <person name="Lucas S."/>
            <person name="Barry K."/>
            <person name="Land M."/>
            <person name="Richardson P."/>
            <person name="Huber H."/>
            <person name="Kyrpides N.C."/>
        </authorList>
    </citation>
    <scope>NUCLEOTIDE SEQUENCE [LARGE SCALE GENOMIC DNA]</scope>
    <source>
        <strain evidence="3">ATCC 43588 / DSM 3639 / JCM 9404 / F1</strain>
    </source>
</reference>
<dbReference type="STRING" id="399550.Smar_0226"/>
<name>A3DL29_STAMF</name>
<dbReference type="EMBL" id="CP000575">
    <property type="protein sequence ID" value="ABN69339.1"/>
    <property type="molecule type" value="Genomic_DNA"/>
</dbReference>
<dbReference type="RefSeq" id="WP_011838530.1">
    <property type="nucleotide sequence ID" value="NC_009033.1"/>
</dbReference>
<proteinExistence type="predicted"/>
<dbReference type="Proteomes" id="UP000000254">
    <property type="component" value="Chromosome"/>
</dbReference>
<sequence length="493" mass="58692">MTYKYPIIPTIIDPDSLIYFDQYREAALITYLYSVKGKKLSRIIPIYYPLLFLEGYDNRTFILDYLNKKDFRLKYKVPNTDYIKSITIDSLNENALISIREILKEYIRGKYSVDGELVLPKVIPYKSIINELSEIISRCGYDISSGYEINIAPTSIDIEEYVNQINQFIYLITKTIMDIMKIIEDLSYQSFIAINDIKEKYSRIHGRIDRSINETQELIKEKINLLSTEMVSELKNTERRYQRIISGIEVQIRTIDNEIRRLISEQSMFRNKKRHAELIKELEHQRGKLQVRIKKLQKSLKKDLESVRNKYIKMISVEEKRLDLIESEKDRVSRNAISLINHLLALLSEIESLSYRLIDKLHSYFRRLEEITIITPKMRSGIYFLRTYLVQDTNNHFEIITPFKITPSYIARDAFRTKYYVNIRRYLLSKKIFRQIIDLAKSNYIELVKHDLLNRVSYSDVKNILYSLSRNYEKIANIDFKYIDRVISNNKNK</sequence>
<reference evidence="3" key="1">
    <citation type="journal article" date="2009" name="BMC Genomics">
        <title>The complete genome sequence of Staphylothermus marinus reveals differences in sulfur metabolism among heterotrophic Crenarchaeota.</title>
        <authorList>
            <person name="Anderson I.J."/>
            <person name="Dharmarajan L."/>
            <person name="Rodriguez J."/>
            <person name="Hooper S."/>
            <person name="Porat I."/>
            <person name="Ulrich L.E."/>
            <person name="Elkins J.G."/>
            <person name="Mavromatis K."/>
            <person name="Sun H."/>
            <person name="Land M."/>
            <person name="Lapidus A."/>
            <person name="Lucas S."/>
            <person name="Barry K."/>
            <person name="Huber H."/>
            <person name="Zhulin I.B."/>
            <person name="Whitman W.B."/>
            <person name="Mukhopadhyay B."/>
            <person name="Woese C."/>
            <person name="Bristow J."/>
            <person name="Kyrpides N."/>
        </authorList>
    </citation>
    <scope>NUCLEOTIDE SEQUENCE [LARGE SCALE GENOMIC DNA]</scope>
    <source>
        <strain evidence="3">ATCC 43588 / DSM 3639 / JCM 9404 / F1</strain>
    </source>
</reference>
<dbReference type="OrthoDB" id="375295at2157"/>
<gene>
    <name evidence="2" type="ordered locus">Smar_0226</name>
</gene>
<dbReference type="GeneID" id="4907598"/>
<dbReference type="AlphaFoldDB" id="A3DL29"/>
<evidence type="ECO:0000313" key="2">
    <source>
        <dbReference type="EMBL" id="ABN69339.1"/>
    </source>
</evidence>
<dbReference type="KEGG" id="smr:Smar_0226"/>
<accession>A3DL29</accession>